<dbReference type="Gene3D" id="3.30.40.10">
    <property type="entry name" value="Zinc/RING finger domain, C3HC4 (zinc finger)"/>
    <property type="match status" value="1"/>
</dbReference>
<dbReference type="PROSITE" id="PS50966">
    <property type="entry name" value="ZF_SWIM"/>
    <property type="match status" value="1"/>
</dbReference>
<evidence type="ECO:0000259" key="4">
    <source>
        <dbReference type="PROSITE" id="PS50966"/>
    </source>
</evidence>
<evidence type="ECO:0000313" key="6">
    <source>
        <dbReference type="Proteomes" id="UP000277580"/>
    </source>
</evidence>
<keyword evidence="1" id="KW-0863">Zinc-finger</keyword>
<evidence type="ECO:0000256" key="1">
    <source>
        <dbReference type="PROSITE-ProRule" id="PRU00175"/>
    </source>
</evidence>
<dbReference type="EMBL" id="ML119144">
    <property type="protein sequence ID" value="RPB10339.1"/>
    <property type="molecule type" value="Genomic_DNA"/>
</dbReference>
<dbReference type="OrthoDB" id="2122982at2759"/>
<feature type="compositionally biased region" description="Basic and acidic residues" evidence="2">
    <location>
        <begin position="61"/>
        <end position="70"/>
    </location>
</feature>
<dbReference type="CDD" id="cd16494">
    <property type="entry name" value="RING-CH-C4HC3_ZSWM2"/>
    <property type="match status" value="1"/>
</dbReference>
<accession>A0A3N4KLR9</accession>
<evidence type="ECO:0000256" key="2">
    <source>
        <dbReference type="SAM" id="MobiDB-lite"/>
    </source>
</evidence>
<feature type="domain" description="SWIM-type" evidence="4">
    <location>
        <begin position="164"/>
        <end position="196"/>
    </location>
</feature>
<dbReference type="PROSITE" id="PS50089">
    <property type="entry name" value="ZF_RING_2"/>
    <property type="match status" value="1"/>
</dbReference>
<protein>
    <submittedName>
        <fullName evidence="5">Uncharacterized protein</fullName>
    </submittedName>
</protein>
<dbReference type="Pfam" id="PF13639">
    <property type="entry name" value="zf-RING_2"/>
    <property type="match status" value="1"/>
</dbReference>
<dbReference type="InterPro" id="IPR001841">
    <property type="entry name" value="Znf_RING"/>
</dbReference>
<name>A0A3N4KLR9_9PEZI</name>
<dbReference type="Pfam" id="PF04434">
    <property type="entry name" value="SWIM"/>
    <property type="match status" value="1"/>
</dbReference>
<proteinExistence type="predicted"/>
<gene>
    <name evidence="5" type="ORF">P167DRAFT_576490</name>
</gene>
<dbReference type="InterPro" id="IPR013083">
    <property type="entry name" value="Znf_RING/FYVE/PHD"/>
</dbReference>
<feature type="domain" description="RING-type" evidence="3">
    <location>
        <begin position="244"/>
        <end position="291"/>
    </location>
</feature>
<dbReference type="AlphaFoldDB" id="A0A3N4KLR9"/>
<dbReference type="InParanoid" id="A0A3N4KLR9"/>
<dbReference type="PANTHER" id="PTHR21540:SF0">
    <property type="entry name" value="PHD FAMILY PROTEIN"/>
    <property type="match status" value="1"/>
</dbReference>
<dbReference type="GO" id="GO:0008270">
    <property type="term" value="F:zinc ion binding"/>
    <property type="evidence" value="ECO:0007669"/>
    <property type="project" value="UniProtKB-KW"/>
</dbReference>
<dbReference type="STRING" id="1392247.A0A3N4KLR9"/>
<evidence type="ECO:0000313" key="5">
    <source>
        <dbReference type="EMBL" id="RPB10339.1"/>
    </source>
</evidence>
<dbReference type="Proteomes" id="UP000277580">
    <property type="component" value="Unassembled WGS sequence"/>
</dbReference>
<reference evidence="5 6" key="1">
    <citation type="journal article" date="2018" name="Nat. Ecol. Evol.">
        <title>Pezizomycetes genomes reveal the molecular basis of ectomycorrhizal truffle lifestyle.</title>
        <authorList>
            <person name="Murat C."/>
            <person name="Payen T."/>
            <person name="Noel B."/>
            <person name="Kuo A."/>
            <person name="Morin E."/>
            <person name="Chen J."/>
            <person name="Kohler A."/>
            <person name="Krizsan K."/>
            <person name="Balestrini R."/>
            <person name="Da Silva C."/>
            <person name="Montanini B."/>
            <person name="Hainaut M."/>
            <person name="Levati E."/>
            <person name="Barry K.W."/>
            <person name="Belfiori B."/>
            <person name="Cichocki N."/>
            <person name="Clum A."/>
            <person name="Dockter R.B."/>
            <person name="Fauchery L."/>
            <person name="Guy J."/>
            <person name="Iotti M."/>
            <person name="Le Tacon F."/>
            <person name="Lindquist E.A."/>
            <person name="Lipzen A."/>
            <person name="Malagnac F."/>
            <person name="Mello A."/>
            <person name="Molinier V."/>
            <person name="Miyauchi S."/>
            <person name="Poulain J."/>
            <person name="Riccioni C."/>
            <person name="Rubini A."/>
            <person name="Sitrit Y."/>
            <person name="Splivallo R."/>
            <person name="Traeger S."/>
            <person name="Wang M."/>
            <person name="Zifcakova L."/>
            <person name="Wipf D."/>
            <person name="Zambonelli A."/>
            <person name="Paolocci F."/>
            <person name="Nowrousian M."/>
            <person name="Ottonello S."/>
            <person name="Baldrian P."/>
            <person name="Spatafora J.W."/>
            <person name="Henrissat B."/>
            <person name="Nagy L.G."/>
            <person name="Aury J.M."/>
            <person name="Wincker P."/>
            <person name="Grigoriev I.V."/>
            <person name="Bonfante P."/>
            <person name="Martin F.M."/>
        </authorList>
    </citation>
    <scope>NUCLEOTIDE SEQUENCE [LARGE SCALE GENOMIC DNA]</scope>
    <source>
        <strain evidence="5 6">CCBAS932</strain>
    </source>
</reference>
<dbReference type="GO" id="GO:0061630">
    <property type="term" value="F:ubiquitin protein ligase activity"/>
    <property type="evidence" value="ECO:0007669"/>
    <property type="project" value="InterPro"/>
</dbReference>
<dbReference type="InterPro" id="IPR039903">
    <property type="entry name" value="Zswim2"/>
</dbReference>
<evidence type="ECO:0000259" key="3">
    <source>
        <dbReference type="PROSITE" id="PS50089"/>
    </source>
</evidence>
<organism evidence="5 6">
    <name type="scientific">Morchella conica CCBAS932</name>
    <dbReference type="NCBI Taxonomy" id="1392247"/>
    <lineage>
        <taxon>Eukaryota</taxon>
        <taxon>Fungi</taxon>
        <taxon>Dikarya</taxon>
        <taxon>Ascomycota</taxon>
        <taxon>Pezizomycotina</taxon>
        <taxon>Pezizomycetes</taxon>
        <taxon>Pezizales</taxon>
        <taxon>Morchellaceae</taxon>
        <taxon>Morchella</taxon>
    </lineage>
</organism>
<dbReference type="PANTHER" id="PTHR21540">
    <property type="entry name" value="RING FINGER AND SWIM DOMAIN-CONTAINING PROTEIN 2"/>
    <property type="match status" value="1"/>
</dbReference>
<feature type="region of interest" description="Disordered" evidence="2">
    <location>
        <begin position="1"/>
        <end position="119"/>
    </location>
</feature>
<sequence>MAPRKSNPPCVIDLTEDSEPQPVYAAPAPAPKRVGRKRKIDLVDTDHSLVSIPYQQQAGYEPREDTETIESKSTSAKSRGAGKGKEVAEPSSAKAPSIKKAKHAPAAGEEKRLGRWRSQPTHQLRDRIHRCLTQRMVVLDRHRNMEVSPPEEIFQIAGSTGNVYQVHIKRQSTCSCPDGIQNGLCKHILYVMMKVLKARDELVYQPALLSTELEQIFLKAPAAPASDLSNSGPSNRKPLEDDDCPICYSEFDNEESTVYCKSQCGTNIHEACFRQWAATKGPGQVTCVMCRQPWQSENVKSALMNGKIGEEGYVNVADQLGMSLERDTSTYAPGFGAYGGYRRRGYW</sequence>
<dbReference type="InterPro" id="IPR007527">
    <property type="entry name" value="Znf_SWIM"/>
</dbReference>
<keyword evidence="1" id="KW-0479">Metal-binding</keyword>
<keyword evidence="6" id="KW-1185">Reference proteome</keyword>
<dbReference type="SUPFAM" id="SSF57850">
    <property type="entry name" value="RING/U-box"/>
    <property type="match status" value="1"/>
</dbReference>
<keyword evidence="1" id="KW-0862">Zinc</keyword>